<dbReference type="SUPFAM" id="SSF56672">
    <property type="entry name" value="DNA/RNA polymerases"/>
    <property type="match status" value="1"/>
</dbReference>
<dbReference type="PANTHER" id="PTHR37984:SF5">
    <property type="entry name" value="PROTEIN NYNRIN-LIKE"/>
    <property type="match status" value="1"/>
</dbReference>
<gene>
    <name evidence="3" type="ORF">ECPE_LOCUS5751</name>
</gene>
<evidence type="ECO:0000313" key="3">
    <source>
        <dbReference type="EMBL" id="VDP76449.1"/>
    </source>
</evidence>
<dbReference type="PANTHER" id="PTHR37984">
    <property type="entry name" value="PROTEIN CBG26694"/>
    <property type="match status" value="1"/>
</dbReference>
<keyword evidence="4" id="KW-1185">Reference proteome</keyword>
<reference evidence="3 4" key="2">
    <citation type="submission" date="2018-11" db="EMBL/GenBank/DDBJ databases">
        <authorList>
            <consortium name="Pathogen Informatics"/>
        </authorList>
    </citation>
    <scope>NUCLEOTIDE SEQUENCE [LARGE SCALE GENOMIC DNA]</scope>
    <source>
        <strain evidence="3 4">Egypt</strain>
    </source>
</reference>
<sequence>MGCLHYYSRFIPNFARKAERLCAAQSTAKWKWTAKCEQIMRKIIQMITNRLVLASFSPKKHPTLITNASDFGIGAVLEQDGCPIVCISRLLNTAERGYSQTRKEALAVY</sequence>
<dbReference type="Proteomes" id="UP000272942">
    <property type="component" value="Unassembled WGS sequence"/>
</dbReference>
<dbReference type="Pfam" id="PF17919">
    <property type="entry name" value="RT_RNaseH_2"/>
    <property type="match status" value="1"/>
</dbReference>
<keyword evidence="1" id="KW-0511">Multifunctional enzyme</keyword>
<dbReference type="InterPro" id="IPR043128">
    <property type="entry name" value="Rev_trsase/Diguanyl_cyclase"/>
</dbReference>
<reference evidence="5" key="1">
    <citation type="submission" date="2016-06" db="UniProtKB">
        <authorList>
            <consortium name="WormBaseParasite"/>
        </authorList>
    </citation>
    <scope>IDENTIFICATION</scope>
</reference>
<dbReference type="GO" id="GO:0003824">
    <property type="term" value="F:catalytic activity"/>
    <property type="evidence" value="ECO:0007669"/>
    <property type="project" value="UniProtKB-KW"/>
</dbReference>
<protein>
    <submittedName>
        <fullName evidence="5">RT_RNaseH_2 domain-containing protein</fullName>
    </submittedName>
</protein>
<dbReference type="Gene3D" id="3.30.70.270">
    <property type="match status" value="1"/>
</dbReference>
<evidence type="ECO:0000259" key="2">
    <source>
        <dbReference type="Pfam" id="PF17919"/>
    </source>
</evidence>
<evidence type="ECO:0000313" key="4">
    <source>
        <dbReference type="Proteomes" id="UP000272942"/>
    </source>
</evidence>
<dbReference type="AlphaFoldDB" id="A0A183AFL6"/>
<dbReference type="InterPro" id="IPR041577">
    <property type="entry name" value="RT_RNaseH_2"/>
</dbReference>
<evidence type="ECO:0000313" key="5">
    <source>
        <dbReference type="WBParaSite" id="ECPE_0000576401-mRNA-1"/>
    </source>
</evidence>
<evidence type="ECO:0000256" key="1">
    <source>
        <dbReference type="ARBA" id="ARBA00023268"/>
    </source>
</evidence>
<dbReference type="EMBL" id="UZAN01042635">
    <property type="protein sequence ID" value="VDP76449.1"/>
    <property type="molecule type" value="Genomic_DNA"/>
</dbReference>
<organism evidence="5">
    <name type="scientific">Echinostoma caproni</name>
    <dbReference type="NCBI Taxonomy" id="27848"/>
    <lineage>
        <taxon>Eukaryota</taxon>
        <taxon>Metazoa</taxon>
        <taxon>Spiralia</taxon>
        <taxon>Lophotrochozoa</taxon>
        <taxon>Platyhelminthes</taxon>
        <taxon>Trematoda</taxon>
        <taxon>Digenea</taxon>
        <taxon>Plagiorchiida</taxon>
        <taxon>Echinostomata</taxon>
        <taxon>Echinostomatoidea</taxon>
        <taxon>Echinostomatidae</taxon>
        <taxon>Echinostoma</taxon>
    </lineage>
</organism>
<proteinExistence type="predicted"/>
<name>A0A183AFL6_9TREM</name>
<dbReference type="WBParaSite" id="ECPE_0000576401-mRNA-1">
    <property type="protein sequence ID" value="ECPE_0000576401-mRNA-1"/>
    <property type="gene ID" value="ECPE_0000576401"/>
</dbReference>
<feature type="domain" description="Reverse transcriptase/retrotransposon-derived protein RNase H-like" evidence="2">
    <location>
        <begin position="32"/>
        <end position="109"/>
    </location>
</feature>
<dbReference type="InterPro" id="IPR050951">
    <property type="entry name" value="Retrovirus_Pol_polyprotein"/>
</dbReference>
<dbReference type="OrthoDB" id="116078at2759"/>
<dbReference type="InterPro" id="IPR043502">
    <property type="entry name" value="DNA/RNA_pol_sf"/>
</dbReference>
<accession>A0A183AFL6</accession>